<evidence type="ECO:0000256" key="2">
    <source>
        <dbReference type="ARBA" id="ARBA00010065"/>
    </source>
</evidence>
<keyword evidence="8" id="KW-0012">Acyltransferase</keyword>
<feature type="domain" description="CN hydrolase" evidence="10">
    <location>
        <begin position="1"/>
        <end position="127"/>
    </location>
</feature>
<keyword evidence="11" id="KW-0378">Hydrolase</keyword>
<dbReference type="Proteomes" id="UP001257914">
    <property type="component" value="Unassembled WGS sequence"/>
</dbReference>
<keyword evidence="12" id="KW-1185">Reference proteome</keyword>
<dbReference type="SUPFAM" id="SSF56317">
    <property type="entry name" value="Carbon-nitrogen hydrolase"/>
    <property type="match status" value="1"/>
</dbReference>
<evidence type="ECO:0000259" key="10">
    <source>
        <dbReference type="PROSITE" id="PS50263"/>
    </source>
</evidence>
<proteinExistence type="inferred from homology"/>
<dbReference type="Pfam" id="PF00795">
    <property type="entry name" value="CN_hydrolase"/>
    <property type="match status" value="1"/>
</dbReference>
<evidence type="ECO:0000256" key="7">
    <source>
        <dbReference type="ARBA" id="ARBA00023136"/>
    </source>
</evidence>
<comment type="similarity">
    <text evidence="2">Belongs to the CN hydrolase family. Apolipoprotein N-acyltransferase subfamily.</text>
</comment>
<dbReference type="PROSITE" id="PS50263">
    <property type="entry name" value="CN_HYDROLASE"/>
    <property type="match status" value="1"/>
</dbReference>
<evidence type="ECO:0000313" key="11">
    <source>
        <dbReference type="EMBL" id="MDU0111533.1"/>
    </source>
</evidence>
<keyword evidence="7 9" id="KW-0472">Membrane</keyword>
<dbReference type="InterPro" id="IPR036526">
    <property type="entry name" value="C-N_Hydrolase_sf"/>
</dbReference>
<keyword evidence="6 9" id="KW-1133">Transmembrane helix</keyword>
<evidence type="ECO:0000256" key="3">
    <source>
        <dbReference type="ARBA" id="ARBA00022475"/>
    </source>
</evidence>
<sequence>MLRKLAPIFDLPFSSFNRGEYQQDNLIANGYHIAPAICFEIAFPQQISANLTDNSDFILTLSNDAWFGDSHGPWQHLQLAQMRALEFAMPVVRVTNNGVTAVIDQTGQISASINQNIAKVLTYPLNLSASHAFYKRFGNLTTWLLMLLLTVILFWRRKK</sequence>
<dbReference type="EMBL" id="JAWCUA010000001">
    <property type="protein sequence ID" value="MDU0111533.1"/>
    <property type="molecule type" value="Genomic_DNA"/>
</dbReference>
<gene>
    <name evidence="11" type="ORF">RT723_00565</name>
</gene>
<evidence type="ECO:0000256" key="1">
    <source>
        <dbReference type="ARBA" id="ARBA00004651"/>
    </source>
</evidence>
<dbReference type="CDD" id="cd07571">
    <property type="entry name" value="ALP_N-acyl_transferase"/>
    <property type="match status" value="1"/>
</dbReference>
<protein>
    <submittedName>
        <fullName evidence="11">Nitrilase-related carbon-nitrogen hydrolase</fullName>
    </submittedName>
</protein>
<evidence type="ECO:0000256" key="6">
    <source>
        <dbReference type="ARBA" id="ARBA00022989"/>
    </source>
</evidence>
<keyword evidence="3" id="KW-1003">Cell membrane</keyword>
<dbReference type="InterPro" id="IPR003010">
    <property type="entry name" value="C-N_Hydrolase"/>
</dbReference>
<accession>A0ABU3QWW3</accession>
<evidence type="ECO:0000256" key="8">
    <source>
        <dbReference type="ARBA" id="ARBA00023315"/>
    </source>
</evidence>
<dbReference type="InterPro" id="IPR004563">
    <property type="entry name" value="Apolipo_AcylTrfase"/>
</dbReference>
<evidence type="ECO:0000256" key="5">
    <source>
        <dbReference type="ARBA" id="ARBA00022692"/>
    </source>
</evidence>
<feature type="transmembrane region" description="Helical" evidence="9">
    <location>
        <begin position="137"/>
        <end position="155"/>
    </location>
</feature>
<keyword evidence="4" id="KW-0808">Transferase</keyword>
<evidence type="ECO:0000256" key="9">
    <source>
        <dbReference type="SAM" id="Phobius"/>
    </source>
</evidence>
<name>A0ABU3QWW3_9GAMM</name>
<evidence type="ECO:0000313" key="12">
    <source>
        <dbReference type="Proteomes" id="UP001257914"/>
    </source>
</evidence>
<dbReference type="PANTHER" id="PTHR38686">
    <property type="entry name" value="APOLIPOPROTEIN N-ACYLTRANSFERASE"/>
    <property type="match status" value="1"/>
</dbReference>
<organism evidence="11 12">
    <name type="scientific">Psychrosphaera aquimarina</name>
    <dbReference type="NCBI Taxonomy" id="2044854"/>
    <lineage>
        <taxon>Bacteria</taxon>
        <taxon>Pseudomonadati</taxon>
        <taxon>Pseudomonadota</taxon>
        <taxon>Gammaproteobacteria</taxon>
        <taxon>Alteromonadales</taxon>
        <taxon>Pseudoalteromonadaceae</taxon>
        <taxon>Psychrosphaera</taxon>
    </lineage>
</organism>
<evidence type="ECO:0000256" key="4">
    <source>
        <dbReference type="ARBA" id="ARBA00022679"/>
    </source>
</evidence>
<dbReference type="GO" id="GO:0016787">
    <property type="term" value="F:hydrolase activity"/>
    <property type="evidence" value="ECO:0007669"/>
    <property type="project" value="UniProtKB-KW"/>
</dbReference>
<dbReference type="PANTHER" id="PTHR38686:SF1">
    <property type="entry name" value="APOLIPOPROTEIN N-ACYLTRANSFERASE"/>
    <property type="match status" value="1"/>
</dbReference>
<comment type="caution">
    <text evidence="11">The sequence shown here is derived from an EMBL/GenBank/DDBJ whole genome shotgun (WGS) entry which is preliminary data.</text>
</comment>
<comment type="subcellular location">
    <subcellularLocation>
        <location evidence="1">Cell membrane</location>
        <topology evidence="1">Multi-pass membrane protein</topology>
    </subcellularLocation>
</comment>
<reference evidence="11 12" key="1">
    <citation type="submission" date="2023-10" db="EMBL/GenBank/DDBJ databases">
        <title>Psychrosphaera aquimaarina strain SW33 isolated from seawater.</title>
        <authorList>
            <person name="Bayburt H."/>
            <person name="Kim J.M."/>
            <person name="Choi B.J."/>
            <person name="Jeon C.O."/>
        </authorList>
    </citation>
    <scope>NUCLEOTIDE SEQUENCE [LARGE SCALE GENOMIC DNA]</scope>
    <source>
        <strain evidence="11 12">KCTC 52743</strain>
    </source>
</reference>
<keyword evidence="5 9" id="KW-0812">Transmembrane</keyword>
<dbReference type="Gene3D" id="3.60.110.10">
    <property type="entry name" value="Carbon-nitrogen hydrolase"/>
    <property type="match status" value="1"/>
</dbReference>